<protein>
    <recommendedName>
        <fullName evidence="4">LRAT domain-containing protein</fullName>
    </recommendedName>
</protein>
<reference evidence="2 3" key="1">
    <citation type="journal article" date="2018" name="Nat. Ecol. Evol.">
        <title>Shark genomes provide insights into elasmobranch evolution and the origin of vertebrates.</title>
        <authorList>
            <person name="Hara Y"/>
            <person name="Yamaguchi K"/>
            <person name="Onimaru K"/>
            <person name="Kadota M"/>
            <person name="Koyanagi M"/>
            <person name="Keeley SD"/>
            <person name="Tatsumi K"/>
            <person name="Tanaka K"/>
            <person name="Motone F"/>
            <person name="Kageyama Y"/>
            <person name="Nozu R"/>
            <person name="Adachi N"/>
            <person name="Nishimura O"/>
            <person name="Nakagawa R"/>
            <person name="Tanegashima C"/>
            <person name="Kiyatake I"/>
            <person name="Matsumoto R"/>
            <person name="Murakumo K"/>
            <person name="Nishida K"/>
            <person name="Terakita A"/>
            <person name="Kuratani S"/>
            <person name="Sato K"/>
            <person name="Hyodo S Kuraku.S."/>
        </authorList>
    </citation>
    <scope>NUCLEOTIDE SEQUENCE [LARGE SCALE GENOMIC DNA]</scope>
</reference>
<evidence type="ECO:0000313" key="3">
    <source>
        <dbReference type="Proteomes" id="UP000288216"/>
    </source>
</evidence>
<comment type="caution">
    <text evidence="2">The sequence shown here is derived from an EMBL/GenBank/DDBJ whole genome shotgun (WGS) entry which is preliminary data.</text>
</comment>
<dbReference type="OrthoDB" id="9922947at2759"/>
<keyword evidence="3" id="KW-1185">Reference proteome</keyword>
<evidence type="ECO:0000313" key="2">
    <source>
        <dbReference type="EMBL" id="GCB74583.1"/>
    </source>
</evidence>
<evidence type="ECO:0000256" key="1">
    <source>
        <dbReference type="SAM" id="SignalP"/>
    </source>
</evidence>
<dbReference type="Proteomes" id="UP000288216">
    <property type="component" value="Unassembled WGS sequence"/>
</dbReference>
<accession>A0A401PN95</accession>
<dbReference type="EMBL" id="BFAA01001025">
    <property type="protein sequence ID" value="GCB74583.1"/>
    <property type="molecule type" value="Genomic_DNA"/>
</dbReference>
<dbReference type="AlphaFoldDB" id="A0A401PN95"/>
<sequence>FCSSMLLVFLVVFCSDGVTMRSIRKHRRGNREVNNQHLPTYFQSVPQCSTMYNQYVVKAEKVVRPLKYLPWIMMGPLKHSGVRVTVAGGQKCLIHKGVEILARIGKSKTVVEDAKHLPFSWKVEEERPAYRRKMLEFIHACGEDYDVLTDNCHDCTERMMELTGASYF</sequence>
<keyword evidence="1" id="KW-0732">Signal</keyword>
<name>A0A401PN95_SCYTO</name>
<feature type="signal peptide" evidence="1">
    <location>
        <begin position="1"/>
        <end position="20"/>
    </location>
</feature>
<feature type="non-terminal residue" evidence="2">
    <location>
        <position position="1"/>
    </location>
</feature>
<evidence type="ECO:0008006" key="4">
    <source>
        <dbReference type="Google" id="ProtNLM"/>
    </source>
</evidence>
<gene>
    <name evidence="2" type="ORF">scyTo_0003674</name>
</gene>
<feature type="chain" id="PRO_5019137135" description="LRAT domain-containing protein" evidence="1">
    <location>
        <begin position="21"/>
        <end position="168"/>
    </location>
</feature>
<organism evidence="2 3">
    <name type="scientific">Scyliorhinus torazame</name>
    <name type="common">Cloudy catshark</name>
    <name type="synonym">Catulus torazame</name>
    <dbReference type="NCBI Taxonomy" id="75743"/>
    <lineage>
        <taxon>Eukaryota</taxon>
        <taxon>Metazoa</taxon>
        <taxon>Chordata</taxon>
        <taxon>Craniata</taxon>
        <taxon>Vertebrata</taxon>
        <taxon>Chondrichthyes</taxon>
        <taxon>Elasmobranchii</taxon>
        <taxon>Galeomorphii</taxon>
        <taxon>Galeoidea</taxon>
        <taxon>Carcharhiniformes</taxon>
        <taxon>Scyliorhinidae</taxon>
        <taxon>Scyliorhinus</taxon>
    </lineage>
</organism>
<dbReference type="OMA" id="ARHMSNK"/>
<proteinExistence type="predicted"/>